<dbReference type="PANTHER" id="PTHR30441">
    <property type="entry name" value="DUF748 DOMAIN-CONTAINING PROTEIN"/>
    <property type="match status" value="1"/>
</dbReference>
<dbReference type="InterPro" id="IPR007844">
    <property type="entry name" value="AsmA"/>
</dbReference>
<name>A0A974RX03_9GAMM</name>
<dbReference type="GO" id="GO:0005886">
    <property type="term" value="C:plasma membrane"/>
    <property type="evidence" value="ECO:0007669"/>
    <property type="project" value="TreeGrafter"/>
</dbReference>
<evidence type="ECO:0000256" key="3">
    <source>
        <dbReference type="SAM" id="Phobius"/>
    </source>
</evidence>
<keyword evidence="3" id="KW-0472">Membrane</keyword>
<dbReference type="GO" id="GO:0090313">
    <property type="term" value="P:regulation of protein targeting to membrane"/>
    <property type="evidence" value="ECO:0007669"/>
    <property type="project" value="TreeGrafter"/>
</dbReference>
<evidence type="ECO:0000313" key="6">
    <source>
        <dbReference type="Proteomes" id="UP000595278"/>
    </source>
</evidence>
<keyword evidence="6" id="KW-1185">Reference proteome</keyword>
<dbReference type="EMBL" id="CP067393">
    <property type="protein sequence ID" value="QQP85731.1"/>
    <property type="molecule type" value="Genomic_DNA"/>
</dbReference>
<feature type="coiled-coil region" evidence="1">
    <location>
        <begin position="698"/>
        <end position="726"/>
    </location>
</feature>
<dbReference type="AlphaFoldDB" id="A0A974RX03"/>
<protein>
    <submittedName>
        <fullName evidence="5">AsmA family protein</fullName>
    </submittedName>
</protein>
<evidence type="ECO:0000313" key="5">
    <source>
        <dbReference type="EMBL" id="QQP85731.1"/>
    </source>
</evidence>
<feature type="region of interest" description="Disordered" evidence="2">
    <location>
        <begin position="400"/>
        <end position="422"/>
    </location>
</feature>
<sequence>MKAIKYLSYFIIGLVVLVLLLFFGLILFFNPNNYKAEIQNLVKEKANMELKIDGDISWTFYPWLGISIQNTSAASVESPDKPFAQVKELDLSVKLLPLFKGQIQMNDVNIDGLVVDLEKDAQGKTNWDKVGQTATTGNTQTTTDKPTTEQPKESTGSGKIDLDVNSITINNTKIMYRDLKTGQDYTINDVHLSTGTIRIGEPITVKLGANLKSAQPKLSTTVNLQGQLVYDLDAQHYEVQGLDLASDITGDILNGKTASFTAKGDLVADLKANTAAWNKLSLTLDDLKISGSINAANITGDVPTVKGVITADTFNLRKVLTDIGIALPEMADSNALTKVGFSTNLSGSTKAVALNDLKIKLDNTNFTGSVAVTDLAKQAIKVKLTGDSINVDNYLPPEAKQAAQNTKATTTTTGTGKTVTVNQPVWSNDPMFDPASLRGLDIDADLTINQLTVKKLPWQGFGVKLTAKNSVINLQNVGGKLFTGAINVKGSINASSNTPQITIQPTISNIPIDKLLASQDMKDIPIRGNLNFNGNIRTAGVSQAALVKTLNGNANFVVNDGALIGENFEYQVCRAVALVRKESLTSQFNRTETKFNQLKGSVNITNGVASNQDLIISIAGFETKGKGTFNVSTMMIDYQIALALKGEQDVSGDPACKVNQDVAGIDFPLLCKGSVLAGGGLCGIDTGAIGQMALEIGKNKAKEEINKALDKEKDKLNKKLEDKLGDKAPNVQGILKGILNK</sequence>
<feature type="region of interest" description="Disordered" evidence="2">
    <location>
        <begin position="126"/>
        <end position="159"/>
    </location>
</feature>
<evidence type="ECO:0000256" key="2">
    <source>
        <dbReference type="SAM" id="MobiDB-lite"/>
    </source>
</evidence>
<keyword evidence="3" id="KW-1133">Transmembrane helix</keyword>
<feature type="transmembrane region" description="Helical" evidence="3">
    <location>
        <begin position="7"/>
        <end position="29"/>
    </location>
</feature>
<proteinExistence type="predicted"/>
<feature type="compositionally biased region" description="Low complexity" evidence="2">
    <location>
        <begin position="403"/>
        <end position="422"/>
    </location>
</feature>
<keyword evidence="3" id="KW-0812">Transmembrane</keyword>
<dbReference type="Pfam" id="PF05170">
    <property type="entry name" value="AsmA"/>
    <property type="match status" value="1"/>
</dbReference>
<accession>A0A974RX03</accession>
<dbReference type="KEGG" id="eaz:JHT90_00240"/>
<feature type="compositionally biased region" description="Low complexity" evidence="2">
    <location>
        <begin position="133"/>
        <end position="145"/>
    </location>
</feature>
<reference evidence="5 6" key="1">
    <citation type="submission" date="2021-01" db="EMBL/GenBank/DDBJ databases">
        <title>Entomomonas sp. F2A isolated from a house cricket (Acheta domesticus).</title>
        <authorList>
            <person name="Spergser J."/>
            <person name="Busse H.-J."/>
        </authorList>
    </citation>
    <scope>NUCLEOTIDE SEQUENCE [LARGE SCALE GENOMIC DNA]</scope>
    <source>
        <strain evidence="5 6">F2A</strain>
    </source>
</reference>
<organism evidence="5 6">
    <name type="scientific">Entomomonas asaccharolytica</name>
    <dbReference type="NCBI Taxonomy" id="2785331"/>
    <lineage>
        <taxon>Bacteria</taxon>
        <taxon>Pseudomonadati</taxon>
        <taxon>Pseudomonadota</taxon>
        <taxon>Gammaproteobacteria</taxon>
        <taxon>Pseudomonadales</taxon>
        <taxon>Pseudomonadaceae</taxon>
        <taxon>Entomomonas</taxon>
    </lineage>
</organism>
<evidence type="ECO:0000259" key="4">
    <source>
        <dbReference type="Pfam" id="PF05170"/>
    </source>
</evidence>
<dbReference type="PANTHER" id="PTHR30441:SF4">
    <property type="entry name" value="PROTEIN ASMA"/>
    <property type="match status" value="1"/>
</dbReference>
<dbReference type="InterPro" id="IPR052894">
    <property type="entry name" value="AsmA-related"/>
</dbReference>
<dbReference type="RefSeq" id="WP_201092632.1">
    <property type="nucleotide sequence ID" value="NZ_CP067393.1"/>
</dbReference>
<keyword evidence="1" id="KW-0175">Coiled coil</keyword>
<evidence type="ECO:0000256" key="1">
    <source>
        <dbReference type="SAM" id="Coils"/>
    </source>
</evidence>
<dbReference type="Proteomes" id="UP000595278">
    <property type="component" value="Chromosome"/>
</dbReference>
<feature type="domain" description="AsmA" evidence="4">
    <location>
        <begin position="2"/>
        <end position="614"/>
    </location>
</feature>
<gene>
    <name evidence="5" type="ORF">JHT90_00240</name>
</gene>